<dbReference type="Proteomes" id="UP001153076">
    <property type="component" value="Unassembled WGS sequence"/>
</dbReference>
<sequence length="162" mass="18491">MVGNNELAQLIKVIENMQAKMEETDKKVESIVVAFLNLKSFGPHTINTSFESFTPLRKVGMLVEEELSKEVPAKTGNNRRNNHQNKDEKAISSKKVHAVNCITEYTPIGTTYTQALEQVLAKGRINLPKIIPLTESFRQSKCFDPSKFFKYRRSRGHNTEDY</sequence>
<dbReference type="AlphaFoldDB" id="A0A9Q1KDF3"/>
<protein>
    <submittedName>
        <fullName evidence="1">Uncharacterized protein</fullName>
    </submittedName>
</protein>
<gene>
    <name evidence="1" type="ORF">Cgig2_007183</name>
</gene>
<evidence type="ECO:0000313" key="1">
    <source>
        <dbReference type="EMBL" id="KAJ8440777.1"/>
    </source>
</evidence>
<evidence type="ECO:0000313" key="2">
    <source>
        <dbReference type="Proteomes" id="UP001153076"/>
    </source>
</evidence>
<name>A0A9Q1KDF3_9CARY</name>
<reference evidence="1" key="1">
    <citation type="submission" date="2022-04" db="EMBL/GenBank/DDBJ databases">
        <title>Carnegiea gigantea Genome sequencing and assembly v2.</title>
        <authorList>
            <person name="Copetti D."/>
            <person name="Sanderson M.J."/>
            <person name="Burquez A."/>
            <person name="Wojciechowski M.F."/>
        </authorList>
    </citation>
    <scope>NUCLEOTIDE SEQUENCE</scope>
    <source>
        <strain evidence="1">SGP5-SGP5p</strain>
        <tissue evidence="1">Aerial part</tissue>
    </source>
</reference>
<keyword evidence="2" id="KW-1185">Reference proteome</keyword>
<proteinExistence type="predicted"/>
<dbReference type="EMBL" id="JAKOGI010000184">
    <property type="protein sequence ID" value="KAJ8440777.1"/>
    <property type="molecule type" value="Genomic_DNA"/>
</dbReference>
<organism evidence="1 2">
    <name type="scientific">Carnegiea gigantea</name>
    <dbReference type="NCBI Taxonomy" id="171969"/>
    <lineage>
        <taxon>Eukaryota</taxon>
        <taxon>Viridiplantae</taxon>
        <taxon>Streptophyta</taxon>
        <taxon>Embryophyta</taxon>
        <taxon>Tracheophyta</taxon>
        <taxon>Spermatophyta</taxon>
        <taxon>Magnoliopsida</taxon>
        <taxon>eudicotyledons</taxon>
        <taxon>Gunneridae</taxon>
        <taxon>Pentapetalae</taxon>
        <taxon>Caryophyllales</taxon>
        <taxon>Cactineae</taxon>
        <taxon>Cactaceae</taxon>
        <taxon>Cactoideae</taxon>
        <taxon>Echinocereeae</taxon>
        <taxon>Carnegiea</taxon>
    </lineage>
</organism>
<accession>A0A9Q1KDF3</accession>
<comment type="caution">
    <text evidence="1">The sequence shown here is derived from an EMBL/GenBank/DDBJ whole genome shotgun (WGS) entry which is preliminary data.</text>
</comment>